<dbReference type="PANTHER" id="PTHR21310">
    <property type="entry name" value="AMINOGLYCOSIDE PHOSPHOTRANSFERASE-RELATED-RELATED"/>
    <property type="match status" value="1"/>
</dbReference>
<dbReference type="InterPro" id="IPR041726">
    <property type="entry name" value="ACAD10_11_N"/>
</dbReference>
<sequence>MTKAETESWDWDETTREALGTFLAQHGITQGPVRTRAIGDGHSNLTFLVSDGKRGVVVRRPPPPPIPKGAHDVLREATILTGLSKADYAVPRVLATAEAGELLDVPLYVMSYAPGAIVTEQTPSALATAEQRRSVGHSLVDTLARLHAVDVTEVGLQDLGRPTGFNLRHIKSMWRLLDHAGGGDNSAFEQLHDWLVDNAPAESGAAIVHLDYRIGNLVIDEATASVQAVLDWELATLGDPLLDLGNFLVSVPVRGRALNPTAELSRALLEDGYPTREELAERYAEDTGADISRLPWYEVMSLWKLAVLYEYSRDKAAGGSGDPYYLTPGLVDSFLAEAAEIAGTQQ</sequence>
<dbReference type="PANTHER" id="PTHR21310:SF40">
    <property type="entry name" value="AMINOGLYCOSIDE PHOSPHOTRANSFERASE DOMAIN-CONTAINING PROTEIN-RELATED"/>
    <property type="match status" value="1"/>
</dbReference>
<dbReference type="OrthoDB" id="3806873at2"/>
<dbReference type="GO" id="GO:0016301">
    <property type="term" value="F:kinase activity"/>
    <property type="evidence" value="ECO:0007669"/>
    <property type="project" value="UniProtKB-KW"/>
</dbReference>
<protein>
    <submittedName>
        <fullName evidence="2">Predicted kinase, aminoglycoside phosphotransferase (APT) family</fullName>
    </submittedName>
</protein>
<proteinExistence type="predicted"/>
<dbReference type="Gene3D" id="3.90.1200.10">
    <property type="match status" value="1"/>
</dbReference>
<feature type="domain" description="Aminoglycoside phosphotransferase" evidence="1">
    <location>
        <begin position="36"/>
        <end position="275"/>
    </location>
</feature>
<dbReference type="CDD" id="cd05154">
    <property type="entry name" value="ACAD10_11_N-like"/>
    <property type="match status" value="1"/>
</dbReference>
<keyword evidence="3" id="KW-1185">Reference proteome</keyword>
<dbReference type="STRING" id="629680.SAMN04489751_2158"/>
<dbReference type="InterPro" id="IPR011009">
    <property type="entry name" value="Kinase-like_dom_sf"/>
</dbReference>
<dbReference type="Pfam" id="PF01636">
    <property type="entry name" value="APH"/>
    <property type="match status" value="1"/>
</dbReference>
<accession>A0A1H1SQ02</accession>
<dbReference type="RefSeq" id="WP_092109133.1">
    <property type="nucleotide sequence ID" value="NZ_LT629739.1"/>
</dbReference>
<evidence type="ECO:0000313" key="2">
    <source>
        <dbReference type="EMBL" id="SDS50060.1"/>
    </source>
</evidence>
<dbReference type="Proteomes" id="UP000199700">
    <property type="component" value="Chromosome"/>
</dbReference>
<keyword evidence="2" id="KW-0418">Kinase</keyword>
<reference evidence="2" key="1">
    <citation type="submission" date="2016-10" db="EMBL/GenBank/DDBJ databases">
        <authorList>
            <person name="Varghese N."/>
            <person name="Submissions S."/>
        </authorList>
    </citation>
    <scope>NUCLEOTIDE SEQUENCE [LARGE SCALE GENOMIC DNA]</scope>
    <source>
        <strain evidence="2">DSM 22082</strain>
    </source>
</reference>
<organism evidence="2 3">
    <name type="scientific">Brevibacterium sandarakinum</name>
    <dbReference type="NCBI Taxonomy" id="629680"/>
    <lineage>
        <taxon>Bacteria</taxon>
        <taxon>Bacillati</taxon>
        <taxon>Actinomycetota</taxon>
        <taxon>Actinomycetes</taxon>
        <taxon>Micrococcales</taxon>
        <taxon>Brevibacteriaceae</taxon>
        <taxon>Brevibacterium</taxon>
    </lineage>
</organism>
<dbReference type="InterPro" id="IPR051678">
    <property type="entry name" value="AGP_Transferase"/>
</dbReference>
<dbReference type="InterPro" id="IPR002575">
    <property type="entry name" value="Aminoglycoside_PTrfase"/>
</dbReference>
<evidence type="ECO:0000313" key="3">
    <source>
        <dbReference type="Proteomes" id="UP000199700"/>
    </source>
</evidence>
<name>A0A1H1SQ02_BRESA</name>
<keyword evidence="2" id="KW-0808">Transferase</keyword>
<dbReference type="Gene3D" id="3.30.200.20">
    <property type="entry name" value="Phosphorylase Kinase, domain 1"/>
    <property type="match status" value="1"/>
</dbReference>
<evidence type="ECO:0000259" key="1">
    <source>
        <dbReference type="Pfam" id="PF01636"/>
    </source>
</evidence>
<gene>
    <name evidence="2" type="ORF">SAMN04489751_2158</name>
</gene>
<dbReference type="EMBL" id="LT629739">
    <property type="protein sequence ID" value="SDS50060.1"/>
    <property type="molecule type" value="Genomic_DNA"/>
</dbReference>
<dbReference type="SUPFAM" id="SSF56112">
    <property type="entry name" value="Protein kinase-like (PK-like)"/>
    <property type="match status" value="1"/>
</dbReference>
<dbReference type="AlphaFoldDB" id="A0A1H1SQ02"/>